<dbReference type="STRING" id="673521.SAMN05660991_02997"/>
<dbReference type="PRINTS" id="PR00411">
    <property type="entry name" value="PNDRDTASEI"/>
</dbReference>
<dbReference type="EMBL" id="FOEE01000009">
    <property type="protein sequence ID" value="SEP05238.1"/>
    <property type="molecule type" value="Genomic_DNA"/>
</dbReference>
<dbReference type="RefSeq" id="WP_091944921.1">
    <property type="nucleotide sequence ID" value="NZ_FOEE01000009.1"/>
</dbReference>
<keyword evidence="1" id="KW-0560">Oxidoreductase</keyword>
<dbReference type="Gene3D" id="3.50.50.60">
    <property type="entry name" value="FAD/NAD(P)-binding domain"/>
    <property type="match status" value="1"/>
</dbReference>
<dbReference type="Proteomes" id="UP000198960">
    <property type="component" value="Unassembled WGS sequence"/>
</dbReference>
<feature type="region of interest" description="Disordered" evidence="2">
    <location>
        <begin position="603"/>
        <end position="625"/>
    </location>
</feature>
<evidence type="ECO:0000313" key="3">
    <source>
        <dbReference type="EMBL" id="SEP05238.1"/>
    </source>
</evidence>
<dbReference type="InterPro" id="IPR050982">
    <property type="entry name" value="Auxin_biosynth/cation_transpt"/>
</dbReference>
<dbReference type="SUPFAM" id="SSF51905">
    <property type="entry name" value="FAD/NAD(P)-binding domain"/>
    <property type="match status" value="2"/>
</dbReference>
<protein>
    <submittedName>
        <fullName evidence="3">Putative flavoprotein involved in K+ transport</fullName>
    </submittedName>
</protein>
<dbReference type="InterPro" id="IPR036188">
    <property type="entry name" value="FAD/NAD-bd_sf"/>
</dbReference>
<gene>
    <name evidence="3" type="ORF">SAMN05660991_02997</name>
</gene>
<evidence type="ECO:0000313" key="4">
    <source>
        <dbReference type="Proteomes" id="UP000198960"/>
    </source>
</evidence>
<proteinExistence type="predicted"/>
<dbReference type="PANTHER" id="PTHR43539">
    <property type="entry name" value="FLAVIN-BINDING MONOOXYGENASE-LIKE PROTEIN (AFU_ORTHOLOGUE AFUA_4G09220)"/>
    <property type="match status" value="1"/>
</dbReference>
<dbReference type="Pfam" id="PF13738">
    <property type="entry name" value="Pyr_redox_3"/>
    <property type="match status" value="1"/>
</dbReference>
<name>A0A1H8URM0_9ACTN</name>
<sequence>MTDTLQETTQGAPAPAASTEAAATVAAEWLAAFADALERGSAPDLEVLFVEDASWRDFMAFTWDFSHKIGRDELVPRLLELAKAADARGFTLNTDQPPFEFNGEVAAFFDFTTRDRLDRGHVRLSTATGRPLATVFQSQVDGLQGHPERIRHHRPIGKVHGTVPNRTRWSADRRKELAFEDSDPAVLVLGAGHNGLSIAARLQALDVPTLVIDREARVGDTWRKRYASLALHSSVYGDHLPYLPLPPTWTEHTPKDKFADFLESYVTLLDLNVWTSTTFVNAHYDEVAQRWTVRVRREDGSIRELHPRHFVVAAGLYGNPRIPAIKGLETFTGVYTHSDAFQDGDRFPGKTALVIGAGVSGHEIAHDLAEHGTDVTMLQRSSTYVVDFPTYHKIWAGLFHEDTTVPPDYADQMAYALPNALSDELQKKLVKLAAKEDQELLDALVARGFKLDWGADGGGIYGSIAVGKDSYHINIGAAQLIAEGKIGLKQGVELVEIKDGRTGVFSDGSEMQLDLIVFATGYDWLWASIRPTLGTAAARIDKAYGRAADGEYANTWRRSAQPGLWFGTGFIRMARYYSKFMALQIKAIESGIEPMDPSGDPAWAASAGFTPHDRADSDAATPALG</sequence>
<dbReference type="OrthoDB" id="9808049at2"/>
<evidence type="ECO:0000256" key="1">
    <source>
        <dbReference type="ARBA" id="ARBA00023002"/>
    </source>
</evidence>
<evidence type="ECO:0000256" key="2">
    <source>
        <dbReference type="SAM" id="MobiDB-lite"/>
    </source>
</evidence>
<accession>A0A1H8URM0</accession>
<reference evidence="4" key="1">
    <citation type="submission" date="2016-10" db="EMBL/GenBank/DDBJ databases">
        <authorList>
            <person name="Varghese N."/>
            <person name="Submissions S."/>
        </authorList>
    </citation>
    <scope>NUCLEOTIDE SEQUENCE [LARGE SCALE GENOMIC DNA]</scope>
    <source>
        <strain evidence="4">DSM 45413</strain>
    </source>
</reference>
<dbReference type="GO" id="GO:0004497">
    <property type="term" value="F:monooxygenase activity"/>
    <property type="evidence" value="ECO:0007669"/>
    <property type="project" value="TreeGrafter"/>
</dbReference>
<dbReference type="GO" id="GO:0050660">
    <property type="term" value="F:flavin adenine dinucleotide binding"/>
    <property type="evidence" value="ECO:0007669"/>
    <property type="project" value="TreeGrafter"/>
</dbReference>
<keyword evidence="4" id="KW-1185">Reference proteome</keyword>
<organism evidence="3 4">
    <name type="scientific">Trujillonella endophytica</name>
    <dbReference type="NCBI Taxonomy" id="673521"/>
    <lineage>
        <taxon>Bacteria</taxon>
        <taxon>Bacillati</taxon>
        <taxon>Actinomycetota</taxon>
        <taxon>Actinomycetes</taxon>
        <taxon>Geodermatophilales</taxon>
        <taxon>Geodermatophilaceae</taxon>
        <taxon>Trujillonella</taxon>
    </lineage>
</organism>
<dbReference type="AlphaFoldDB" id="A0A1H8URM0"/>
<dbReference type="PANTHER" id="PTHR43539:SF68">
    <property type="entry name" value="FLAVIN-BINDING MONOOXYGENASE-LIKE PROTEIN (AFU_ORTHOLOGUE AFUA_4G09220)"/>
    <property type="match status" value="1"/>
</dbReference>